<dbReference type="RefSeq" id="WP_125305907.1">
    <property type="nucleotide sequence ID" value="NZ_RSEC01000008.1"/>
</dbReference>
<keyword evidence="3" id="KW-1185">Reference proteome</keyword>
<protein>
    <submittedName>
        <fullName evidence="2">N-acetyltransferase</fullName>
    </submittedName>
</protein>
<dbReference type="Pfam" id="PF13508">
    <property type="entry name" value="Acetyltransf_7"/>
    <property type="match status" value="1"/>
</dbReference>
<keyword evidence="2" id="KW-0808">Transferase</keyword>
<dbReference type="InterPro" id="IPR016181">
    <property type="entry name" value="Acyl_CoA_acyltransferase"/>
</dbReference>
<dbReference type="OrthoDB" id="4966223at2"/>
<dbReference type="AlphaFoldDB" id="A0A427TN36"/>
<sequence>MIADVEILGAWARGWAVSRAVAAPVEEPDGHRLDVGLPGHRVRYLLRSPSTVASRARTVAAPGTWLKTCGPRAAVLAGLTAEWEAGETEYLMTFEGPVPAVAVPPGYAVAVTGSGPAWDVAVSFDGAPAARGRVAVAGGVAVFDKIETEPEHRRRGLGRAVMHQLSAAAGIGSSALLATEAGRGLYASLGWQVVSELVPAHVPEGAA</sequence>
<dbReference type="Proteomes" id="UP000267081">
    <property type="component" value="Unassembled WGS sequence"/>
</dbReference>
<reference evidence="2 3" key="1">
    <citation type="submission" date="2018-12" db="EMBL/GenBank/DDBJ databases">
        <title>Amycolatopsis eburnea sp. nov. actinomycete associate with arbuscular mycorrhiza fungal spore.</title>
        <authorList>
            <person name="Lumyong S."/>
            <person name="Chaiya L."/>
        </authorList>
    </citation>
    <scope>NUCLEOTIDE SEQUENCE [LARGE SCALE GENOMIC DNA]</scope>
    <source>
        <strain evidence="2 3">GLM-1</strain>
    </source>
</reference>
<name>A0A427TN36_9PSEU</name>
<proteinExistence type="predicted"/>
<dbReference type="SUPFAM" id="SSF55729">
    <property type="entry name" value="Acyl-CoA N-acyltransferases (Nat)"/>
    <property type="match status" value="1"/>
</dbReference>
<accession>A0A427TN36</accession>
<feature type="domain" description="N-acetyltransferase" evidence="1">
    <location>
        <begin position="140"/>
        <end position="192"/>
    </location>
</feature>
<organism evidence="2 3">
    <name type="scientific">Amycolatopsis eburnea</name>
    <dbReference type="NCBI Taxonomy" id="2267691"/>
    <lineage>
        <taxon>Bacteria</taxon>
        <taxon>Bacillati</taxon>
        <taxon>Actinomycetota</taxon>
        <taxon>Actinomycetes</taxon>
        <taxon>Pseudonocardiales</taxon>
        <taxon>Pseudonocardiaceae</taxon>
        <taxon>Amycolatopsis</taxon>
    </lineage>
</organism>
<gene>
    <name evidence="2" type="ORF">EIY87_01965</name>
</gene>
<dbReference type="GO" id="GO:0016740">
    <property type="term" value="F:transferase activity"/>
    <property type="evidence" value="ECO:0007669"/>
    <property type="project" value="UniProtKB-KW"/>
</dbReference>
<comment type="caution">
    <text evidence="2">The sequence shown here is derived from an EMBL/GenBank/DDBJ whole genome shotgun (WGS) entry which is preliminary data.</text>
</comment>
<evidence type="ECO:0000313" key="3">
    <source>
        <dbReference type="Proteomes" id="UP000267081"/>
    </source>
</evidence>
<dbReference type="Gene3D" id="3.40.630.30">
    <property type="match status" value="1"/>
</dbReference>
<evidence type="ECO:0000259" key="1">
    <source>
        <dbReference type="Pfam" id="PF13508"/>
    </source>
</evidence>
<evidence type="ECO:0000313" key="2">
    <source>
        <dbReference type="EMBL" id="RSD25773.1"/>
    </source>
</evidence>
<dbReference type="InterPro" id="IPR000182">
    <property type="entry name" value="GNAT_dom"/>
</dbReference>
<dbReference type="EMBL" id="RSEC01000008">
    <property type="protein sequence ID" value="RSD25773.1"/>
    <property type="molecule type" value="Genomic_DNA"/>
</dbReference>